<keyword evidence="2" id="KW-1185">Reference proteome</keyword>
<evidence type="ECO:0000313" key="1">
    <source>
        <dbReference type="EMBL" id="AEI48445.1"/>
    </source>
</evidence>
<dbReference type="RefSeq" id="WP_013927757.1">
    <property type="nucleotide sequence ID" value="NC_015703.1"/>
</dbReference>
<dbReference type="Proteomes" id="UP000000493">
    <property type="component" value="Chromosome"/>
</dbReference>
<dbReference type="KEGG" id="rsi:Runsl_2029"/>
<protein>
    <submittedName>
        <fullName evidence="1">Uncharacterized protein</fullName>
    </submittedName>
</protein>
<sequence>MRVLLFILFGPAAFLPIDVGKNLRASYYQCRGDVLESSCTVSQSVPITQVKVDSSSGAFISNKLVQLYWPDPTGTAN</sequence>
<evidence type="ECO:0000313" key="2">
    <source>
        <dbReference type="Proteomes" id="UP000000493"/>
    </source>
</evidence>
<accession>A0A7U3ZJT9</accession>
<reference evidence="2" key="1">
    <citation type="submission" date="2011-06" db="EMBL/GenBank/DDBJ databases">
        <title>The complete genome of chromosome of Runella slithyformis DSM 19594.</title>
        <authorList>
            <consortium name="US DOE Joint Genome Institute (JGI-PGF)"/>
            <person name="Lucas S."/>
            <person name="Han J."/>
            <person name="Lapidus A."/>
            <person name="Bruce D."/>
            <person name="Goodwin L."/>
            <person name="Pitluck S."/>
            <person name="Peters L."/>
            <person name="Kyrpides N."/>
            <person name="Mavromatis K."/>
            <person name="Ivanova N."/>
            <person name="Ovchinnikova G."/>
            <person name="Zhang X."/>
            <person name="Misra M."/>
            <person name="Detter J.C."/>
            <person name="Tapia R."/>
            <person name="Han C."/>
            <person name="Land M."/>
            <person name="Hauser L."/>
            <person name="Markowitz V."/>
            <person name="Cheng J.-F."/>
            <person name="Hugenholtz P."/>
            <person name="Woyke T."/>
            <person name="Wu D."/>
            <person name="Tindall B."/>
            <person name="Faehrich R."/>
            <person name="Brambilla E."/>
            <person name="Klenk H.-P."/>
            <person name="Eisen J.A."/>
        </authorList>
    </citation>
    <scope>NUCLEOTIDE SEQUENCE [LARGE SCALE GENOMIC DNA]</scope>
    <source>
        <strain evidence="2">ATCC 29530 / DSM 19594 / LMG 11500 / NCIMB 11436 / LSU 4</strain>
    </source>
</reference>
<dbReference type="EMBL" id="CP002859">
    <property type="protein sequence ID" value="AEI48445.1"/>
    <property type="molecule type" value="Genomic_DNA"/>
</dbReference>
<name>A0A7U3ZJT9_RUNSL</name>
<organism evidence="1 2">
    <name type="scientific">Runella slithyformis (strain ATCC 29530 / DSM 19594 / LMG 11500 / NCIMB 11436 / LSU 4)</name>
    <dbReference type="NCBI Taxonomy" id="761193"/>
    <lineage>
        <taxon>Bacteria</taxon>
        <taxon>Pseudomonadati</taxon>
        <taxon>Bacteroidota</taxon>
        <taxon>Cytophagia</taxon>
        <taxon>Cytophagales</taxon>
        <taxon>Spirosomataceae</taxon>
        <taxon>Runella</taxon>
    </lineage>
</organism>
<reference evidence="1 2" key="2">
    <citation type="journal article" date="2012" name="Stand. Genomic Sci.">
        <title>Complete genome sequence of the aquatic bacterium Runella slithyformis type strain (LSU 4(T)).</title>
        <authorList>
            <person name="Copeland A."/>
            <person name="Zhang X."/>
            <person name="Misra M."/>
            <person name="Lapidus A."/>
            <person name="Nolan M."/>
            <person name="Lucas S."/>
            <person name="Deshpande S."/>
            <person name="Cheng J.F."/>
            <person name="Tapia R."/>
            <person name="Goodwin L.A."/>
            <person name="Pitluck S."/>
            <person name="Liolios K."/>
            <person name="Pagani I."/>
            <person name="Ivanova N."/>
            <person name="Mikhailova N."/>
            <person name="Pati A."/>
            <person name="Chen A."/>
            <person name="Palaniappan K."/>
            <person name="Land M."/>
            <person name="Hauser L."/>
            <person name="Pan C."/>
            <person name="Jeffries C.D."/>
            <person name="Detter J.C."/>
            <person name="Brambilla E.M."/>
            <person name="Rohde M."/>
            <person name="Djao O.D."/>
            <person name="Goker M."/>
            <person name="Sikorski J."/>
            <person name="Tindall B.J."/>
            <person name="Woyke T."/>
            <person name="Bristow J."/>
            <person name="Eisen J.A."/>
            <person name="Markowitz V."/>
            <person name="Hugenholtz P."/>
            <person name="Kyrpides N.C."/>
            <person name="Klenk H.P."/>
            <person name="Mavromatis K."/>
        </authorList>
    </citation>
    <scope>NUCLEOTIDE SEQUENCE [LARGE SCALE GENOMIC DNA]</scope>
    <source>
        <strain evidence="2">ATCC 29530 / DSM 19594 / LMG 11500 / NCIMB 11436 / LSU 4</strain>
    </source>
</reference>
<proteinExistence type="predicted"/>
<gene>
    <name evidence="1" type="ordered locus">Runsl_2029</name>
</gene>
<dbReference type="AlphaFoldDB" id="A0A7U3ZJT9"/>